<evidence type="ECO:0000256" key="3">
    <source>
        <dbReference type="ARBA" id="ARBA00023159"/>
    </source>
</evidence>
<keyword evidence="8" id="KW-1185">Reference proteome</keyword>
<proteinExistence type="predicted"/>
<dbReference type="GO" id="GO:0043565">
    <property type="term" value="F:sequence-specific DNA binding"/>
    <property type="evidence" value="ECO:0007669"/>
    <property type="project" value="InterPro"/>
</dbReference>
<keyword evidence="1" id="KW-0805">Transcription regulation</keyword>
<evidence type="ECO:0000313" key="8">
    <source>
        <dbReference type="Proteomes" id="UP001209412"/>
    </source>
</evidence>
<dbReference type="InterPro" id="IPR035418">
    <property type="entry name" value="AraC-bd_2"/>
</dbReference>
<dbReference type="PANTHER" id="PTHR46796">
    <property type="entry name" value="HTH-TYPE TRANSCRIPTIONAL ACTIVATOR RHAS-RELATED"/>
    <property type="match status" value="1"/>
</dbReference>
<dbReference type="RefSeq" id="WP_266260708.1">
    <property type="nucleotide sequence ID" value="NZ_JAMXWF010000035.1"/>
</dbReference>
<dbReference type="AlphaFoldDB" id="A0AAP5BI10"/>
<keyword evidence="3" id="KW-0010">Activator</keyword>
<dbReference type="SUPFAM" id="SSF46689">
    <property type="entry name" value="Homeodomain-like"/>
    <property type="match status" value="2"/>
</dbReference>
<dbReference type="EMBL" id="JAMXWF010000035">
    <property type="protein sequence ID" value="MDQ6411733.1"/>
    <property type="molecule type" value="Genomic_DNA"/>
</dbReference>
<reference evidence="7" key="1">
    <citation type="submission" date="2022-06" db="EMBL/GenBank/DDBJ databases">
        <title>PHB producers.</title>
        <authorList>
            <person name="Besaury L."/>
        </authorList>
    </citation>
    <scope>NUCLEOTIDE SEQUENCE</scope>
    <source>
        <strain evidence="7 8">SEWS6</strain>
    </source>
</reference>
<dbReference type="InterPro" id="IPR050204">
    <property type="entry name" value="AraC_XylS_family_regulators"/>
</dbReference>
<evidence type="ECO:0000256" key="2">
    <source>
        <dbReference type="ARBA" id="ARBA00023125"/>
    </source>
</evidence>
<dbReference type="InterPro" id="IPR009057">
    <property type="entry name" value="Homeodomain-like_sf"/>
</dbReference>
<dbReference type="InterPro" id="IPR018060">
    <property type="entry name" value="HTH_AraC"/>
</dbReference>
<dbReference type="Proteomes" id="UP001209412">
    <property type="component" value="Unassembled WGS sequence"/>
</dbReference>
<evidence type="ECO:0000313" key="7">
    <source>
        <dbReference type="EMBL" id="MDQ6411733.1"/>
    </source>
</evidence>
<gene>
    <name evidence="7" type="ORF">NIE36_31750</name>
    <name evidence="6" type="ORF">OSB80_31815</name>
</gene>
<dbReference type="PROSITE" id="PS00041">
    <property type="entry name" value="HTH_ARAC_FAMILY_1"/>
    <property type="match status" value="1"/>
</dbReference>
<dbReference type="Gene3D" id="1.10.10.60">
    <property type="entry name" value="Homeodomain-like"/>
    <property type="match status" value="1"/>
</dbReference>
<evidence type="ECO:0000259" key="5">
    <source>
        <dbReference type="PROSITE" id="PS01124"/>
    </source>
</evidence>
<organism evidence="7 9">
    <name type="scientific">Paraburkholderia madseniana</name>
    <dbReference type="NCBI Taxonomy" id="2599607"/>
    <lineage>
        <taxon>Bacteria</taxon>
        <taxon>Pseudomonadati</taxon>
        <taxon>Pseudomonadota</taxon>
        <taxon>Betaproteobacteria</taxon>
        <taxon>Burkholderiales</taxon>
        <taxon>Burkholderiaceae</taxon>
        <taxon>Paraburkholderia</taxon>
    </lineage>
</organism>
<dbReference type="Pfam" id="PF14525">
    <property type="entry name" value="AraC_binding_2"/>
    <property type="match status" value="1"/>
</dbReference>
<evidence type="ECO:0000256" key="1">
    <source>
        <dbReference type="ARBA" id="ARBA00023015"/>
    </source>
</evidence>
<keyword evidence="4" id="KW-0804">Transcription</keyword>
<protein>
    <submittedName>
        <fullName evidence="7">AraC family transcriptional regulator</fullName>
    </submittedName>
</protein>
<dbReference type="SMART" id="SM00342">
    <property type="entry name" value="HTH_ARAC"/>
    <property type="match status" value="1"/>
</dbReference>
<dbReference type="Proteomes" id="UP001242288">
    <property type="component" value="Unassembled WGS sequence"/>
</dbReference>
<dbReference type="InterPro" id="IPR018062">
    <property type="entry name" value="HTH_AraC-typ_CS"/>
</dbReference>
<keyword evidence="2" id="KW-0238">DNA-binding</keyword>
<dbReference type="InterPro" id="IPR037923">
    <property type="entry name" value="HTH-like"/>
</dbReference>
<dbReference type="PANTHER" id="PTHR46796:SF6">
    <property type="entry name" value="ARAC SUBFAMILY"/>
    <property type="match status" value="1"/>
</dbReference>
<dbReference type="Pfam" id="PF12833">
    <property type="entry name" value="HTH_18"/>
    <property type="match status" value="1"/>
</dbReference>
<name>A0AAP5BI10_9BURK</name>
<evidence type="ECO:0000256" key="4">
    <source>
        <dbReference type="ARBA" id="ARBA00023163"/>
    </source>
</evidence>
<evidence type="ECO:0000313" key="6">
    <source>
        <dbReference type="EMBL" id="MCX4149915.1"/>
    </source>
</evidence>
<comment type="caution">
    <text evidence="7">The sequence shown here is derived from an EMBL/GenBank/DDBJ whole genome shotgun (WGS) entry which is preliminary data.</text>
</comment>
<accession>A0AAP5BI10</accession>
<feature type="domain" description="HTH araC/xylS-type" evidence="5">
    <location>
        <begin position="219"/>
        <end position="319"/>
    </location>
</feature>
<evidence type="ECO:0000313" key="9">
    <source>
        <dbReference type="Proteomes" id="UP001242288"/>
    </source>
</evidence>
<dbReference type="EMBL" id="JAPKHW010000035">
    <property type="protein sequence ID" value="MCX4149915.1"/>
    <property type="molecule type" value="Genomic_DNA"/>
</dbReference>
<dbReference type="PROSITE" id="PS01124">
    <property type="entry name" value="HTH_ARAC_FAMILY_2"/>
    <property type="match status" value="1"/>
</dbReference>
<dbReference type="GO" id="GO:0003700">
    <property type="term" value="F:DNA-binding transcription factor activity"/>
    <property type="evidence" value="ECO:0007669"/>
    <property type="project" value="InterPro"/>
</dbReference>
<dbReference type="SUPFAM" id="SSF51215">
    <property type="entry name" value="Regulatory protein AraC"/>
    <property type="match status" value="1"/>
</dbReference>
<sequence length="321" mass="36161">MAALLQSIHLSTKSSIFDSADPRDVSAYVNAFVGRHSIQLTSATTAHARLLFRKFSDIGLCDISYGNQVDITTEALVDSYQLQVLLRGTFAWTGTESRHQFRPGEFLLVNPSDPIRVRYSNDCEKLIVTLPVEALEAMRFEERQSWPHDGIRFLRPVHALSSVDGLAGLLSLMCEEAENTTCTPTIQQHYAQILLRKLLSQLETNTVDARSPGDSQVFSKIKDYILANLQENITLEEIASLANVSLRKLYVLFKIHAQESPRDFIQSLKLGRVRADLRRARPSDNVTDIAMRYGFSHLGRFSAVYKARFGELPSQTLSRSR</sequence>